<accession>A0ABX4EIP3</accession>
<sequence length="257" mass="30589">MVMNTIPLKEQKKQFESEVRCLFESPEIKAIEIEILNLYYQINNKWELRERNAFAIQRLLCLRKSFLDKKFAMNDYNKSLLTDFNMSMKEHLIIMRERSVEIYNKTKSSSYTDEIEVEGKCFLGYTYPRTHPVQTIQSKKMWQVLNGALDDFMSTYDSGVTSSFHLCSRDRENSKDFANQLLYLGEEDNWNEGLDSSQTNDMHLIYAFHNLWSHLQFSIYDLLWVRDFNIEICSNTSYSTSVDEDDDLDWDKYDFTD</sequence>
<reference evidence="1 2" key="1">
    <citation type="submission" date="2017-08" db="EMBL/GenBank/DDBJ databases">
        <title>Comparative genomics of non-oral Prevotella species.</title>
        <authorList>
            <person name="Accetto T."/>
            <person name="Nograsek B."/>
            <person name="Avgustin G."/>
        </authorList>
    </citation>
    <scope>NUCLEOTIDE SEQUENCE [LARGE SCALE GENOMIC DNA]</scope>
    <source>
        <strain evidence="1 2">TC1-1</strain>
    </source>
</reference>
<evidence type="ECO:0000313" key="2">
    <source>
        <dbReference type="Proteomes" id="UP000216189"/>
    </source>
</evidence>
<evidence type="ECO:0000313" key="1">
    <source>
        <dbReference type="EMBL" id="OYP54170.1"/>
    </source>
</evidence>
<protein>
    <submittedName>
        <fullName evidence="1">Uncharacterized protein</fullName>
    </submittedName>
</protein>
<organism evidence="1 2">
    <name type="scientific">Segatella bryantii</name>
    <name type="common">Prevotella bryantii</name>
    <dbReference type="NCBI Taxonomy" id="77095"/>
    <lineage>
        <taxon>Bacteria</taxon>
        <taxon>Pseudomonadati</taxon>
        <taxon>Bacteroidota</taxon>
        <taxon>Bacteroidia</taxon>
        <taxon>Bacteroidales</taxon>
        <taxon>Prevotellaceae</taxon>
        <taxon>Segatella</taxon>
    </lineage>
</organism>
<dbReference type="EMBL" id="NPJF01000050">
    <property type="protein sequence ID" value="OYP54170.1"/>
    <property type="molecule type" value="Genomic_DNA"/>
</dbReference>
<dbReference type="Proteomes" id="UP000216189">
    <property type="component" value="Unassembled WGS sequence"/>
</dbReference>
<proteinExistence type="predicted"/>
<name>A0ABX4EIP3_SEGBR</name>
<gene>
    <name evidence="1" type="ORF">CIK91_10140</name>
</gene>
<comment type="caution">
    <text evidence="1">The sequence shown here is derived from an EMBL/GenBank/DDBJ whole genome shotgun (WGS) entry which is preliminary data.</text>
</comment>
<keyword evidence="2" id="KW-1185">Reference proteome</keyword>